<sequence>MADEQAQPHITIGDVSGSTFAIGSHARAESHHGTPSTSRDDRTEQLLVAVRQLRADLVRVRASEQTAGLDAALADTEEEIVRAGSADERRLRRLRELLTDAASLTTVLSSAGAVAGLLGM</sequence>
<dbReference type="Proteomes" id="UP000646738">
    <property type="component" value="Unassembled WGS sequence"/>
</dbReference>
<accession>A0ABQ3RHA2</accession>
<gene>
    <name evidence="2" type="ORF">Srubr_50880</name>
</gene>
<evidence type="ECO:0000313" key="2">
    <source>
        <dbReference type="EMBL" id="GHI55242.1"/>
    </source>
</evidence>
<feature type="compositionally biased region" description="Basic and acidic residues" evidence="1">
    <location>
        <begin position="26"/>
        <end position="43"/>
    </location>
</feature>
<dbReference type="EMBL" id="BNEA01000015">
    <property type="protein sequence ID" value="GHI55242.1"/>
    <property type="molecule type" value="Genomic_DNA"/>
</dbReference>
<proteinExistence type="predicted"/>
<evidence type="ECO:0000256" key="1">
    <source>
        <dbReference type="SAM" id="MobiDB-lite"/>
    </source>
</evidence>
<protein>
    <submittedName>
        <fullName evidence="2">Uncharacterized protein</fullName>
    </submittedName>
</protein>
<name>A0ABQ3RHA2_STRRR</name>
<comment type="caution">
    <text evidence="2">The sequence shown here is derived from an EMBL/GenBank/DDBJ whole genome shotgun (WGS) entry which is preliminary data.</text>
</comment>
<evidence type="ECO:0000313" key="3">
    <source>
        <dbReference type="Proteomes" id="UP000646738"/>
    </source>
</evidence>
<reference evidence="3" key="1">
    <citation type="submission" date="2023-07" db="EMBL/GenBank/DDBJ databases">
        <title>Whole genome shotgun sequence of Streptomyces achromogenes subsp. rubradiris NBRC 14000.</title>
        <authorList>
            <person name="Komaki H."/>
            <person name="Tamura T."/>
        </authorList>
    </citation>
    <scope>NUCLEOTIDE SEQUENCE [LARGE SCALE GENOMIC DNA]</scope>
    <source>
        <strain evidence="3">NBRC 14000</strain>
    </source>
</reference>
<keyword evidence="3" id="KW-1185">Reference proteome</keyword>
<organism evidence="2 3">
    <name type="scientific">Streptomyces rubradiris</name>
    <name type="common">Streptomyces achromogenes subsp. rubradiris</name>
    <dbReference type="NCBI Taxonomy" id="285531"/>
    <lineage>
        <taxon>Bacteria</taxon>
        <taxon>Bacillati</taxon>
        <taxon>Actinomycetota</taxon>
        <taxon>Actinomycetes</taxon>
        <taxon>Kitasatosporales</taxon>
        <taxon>Streptomycetaceae</taxon>
        <taxon>Streptomyces</taxon>
    </lineage>
</organism>
<feature type="region of interest" description="Disordered" evidence="1">
    <location>
        <begin position="1"/>
        <end position="43"/>
    </location>
</feature>
<dbReference type="RefSeq" id="WP_189998687.1">
    <property type="nucleotide sequence ID" value="NZ_BNCB01000023.1"/>
</dbReference>